<reference evidence="1 2" key="1">
    <citation type="journal article" date="2018" name="Mol. Ecol.">
        <title>The obligate alkalophilic soda-lake fungus Sodiomyces alkalinus has shifted to a protein diet.</title>
        <authorList>
            <person name="Grum-Grzhimaylo A.A."/>
            <person name="Falkoski D.L."/>
            <person name="van den Heuvel J."/>
            <person name="Valero-Jimenez C.A."/>
            <person name="Min B."/>
            <person name="Choi I.G."/>
            <person name="Lipzen A."/>
            <person name="Daum C.G."/>
            <person name="Aanen D.K."/>
            <person name="Tsang A."/>
            <person name="Henrissat B."/>
            <person name="Bilanenko E.N."/>
            <person name="de Vries R.P."/>
            <person name="van Kan J.A.L."/>
            <person name="Grigoriev I.V."/>
            <person name="Debets A.J.M."/>
        </authorList>
    </citation>
    <scope>NUCLEOTIDE SEQUENCE [LARGE SCALE GENOMIC DNA]</scope>
    <source>
        <strain evidence="1 2">F11</strain>
    </source>
</reference>
<accession>A0A3N2PPY6</accession>
<dbReference type="PROSITE" id="PS51257">
    <property type="entry name" value="PROKAR_LIPOPROTEIN"/>
    <property type="match status" value="1"/>
</dbReference>
<organism evidence="1 2">
    <name type="scientific">Sodiomyces alkalinus (strain CBS 110278 / VKM F-3762 / F11)</name>
    <name type="common">Alkaliphilic filamentous fungus</name>
    <dbReference type="NCBI Taxonomy" id="1314773"/>
    <lineage>
        <taxon>Eukaryota</taxon>
        <taxon>Fungi</taxon>
        <taxon>Dikarya</taxon>
        <taxon>Ascomycota</taxon>
        <taxon>Pezizomycotina</taxon>
        <taxon>Sordariomycetes</taxon>
        <taxon>Hypocreomycetidae</taxon>
        <taxon>Glomerellales</taxon>
        <taxon>Plectosphaerellaceae</taxon>
        <taxon>Sodiomyces</taxon>
    </lineage>
</organism>
<evidence type="ECO:0000313" key="1">
    <source>
        <dbReference type="EMBL" id="ROT36559.1"/>
    </source>
</evidence>
<protein>
    <submittedName>
        <fullName evidence="1">Uncharacterized protein</fullName>
    </submittedName>
</protein>
<name>A0A3N2PPY6_SODAK</name>
<sequence length="69" mass="7243">MVSAKCIRNKVNEGVRSAMACGVAWGGCGRGRGRGRGVVSCSSSLGLFDQSGWTKVVEIIRVAVADDDR</sequence>
<keyword evidence="2" id="KW-1185">Reference proteome</keyword>
<dbReference type="RefSeq" id="XP_028464365.1">
    <property type="nucleotide sequence ID" value="XM_028607348.1"/>
</dbReference>
<dbReference type="AlphaFoldDB" id="A0A3N2PPY6"/>
<dbReference type="Proteomes" id="UP000272025">
    <property type="component" value="Unassembled WGS sequence"/>
</dbReference>
<evidence type="ECO:0000313" key="2">
    <source>
        <dbReference type="Proteomes" id="UP000272025"/>
    </source>
</evidence>
<dbReference type="EMBL" id="ML119059">
    <property type="protein sequence ID" value="ROT36559.1"/>
    <property type="molecule type" value="Genomic_DNA"/>
</dbReference>
<dbReference type="GeneID" id="39575826"/>
<gene>
    <name evidence="1" type="ORF">SODALDRAFT_221996</name>
</gene>
<proteinExistence type="predicted"/>